<dbReference type="AlphaFoldDB" id="A0A933L342"/>
<evidence type="ECO:0000313" key="3">
    <source>
        <dbReference type="Proteomes" id="UP000782610"/>
    </source>
</evidence>
<accession>A0A933L342</accession>
<keyword evidence="1" id="KW-0812">Transmembrane</keyword>
<sequence>MRAPNDNTPALLKRVNLIWYPVTLVPIAALLYLGVTGTLPFFAAIIAIFFFFFWFFSLLFALYETFKRRKTGTFR</sequence>
<reference evidence="2" key="1">
    <citation type="submission" date="2020-07" db="EMBL/GenBank/DDBJ databases">
        <title>Huge and variable diversity of episymbiotic CPR bacteria and DPANN archaea in groundwater ecosystems.</title>
        <authorList>
            <person name="He C.Y."/>
            <person name="Keren R."/>
            <person name="Whittaker M."/>
            <person name="Farag I.F."/>
            <person name="Doudna J."/>
            <person name="Cate J.H.D."/>
            <person name="Banfield J.F."/>
        </authorList>
    </citation>
    <scope>NUCLEOTIDE SEQUENCE</scope>
    <source>
        <strain evidence="2">NC_groundwater_1586_Pr3_B-0.1um_66_15</strain>
    </source>
</reference>
<keyword evidence="1" id="KW-1133">Transmembrane helix</keyword>
<gene>
    <name evidence="2" type="ORF">HY834_10715</name>
</gene>
<evidence type="ECO:0000256" key="1">
    <source>
        <dbReference type="SAM" id="Phobius"/>
    </source>
</evidence>
<feature type="transmembrane region" description="Helical" evidence="1">
    <location>
        <begin position="17"/>
        <end position="35"/>
    </location>
</feature>
<evidence type="ECO:0000313" key="2">
    <source>
        <dbReference type="EMBL" id="MBI4922212.1"/>
    </source>
</evidence>
<dbReference type="EMBL" id="JACRAF010000028">
    <property type="protein sequence ID" value="MBI4922212.1"/>
    <property type="molecule type" value="Genomic_DNA"/>
</dbReference>
<feature type="transmembrane region" description="Helical" evidence="1">
    <location>
        <begin position="41"/>
        <end position="63"/>
    </location>
</feature>
<keyword evidence="1" id="KW-0472">Membrane</keyword>
<protein>
    <submittedName>
        <fullName evidence="2">Uncharacterized protein</fullName>
    </submittedName>
</protein>
<dbReference type="Proteomes" id="UP000782610">
    <property type="component" value="Unassembled WGS sequence"/>
</dbReference>
<proteinExistence type="predicted"/>
<name>A0A933L342_9HYPH</name>
<comment type="caution">
    <text evidence="2">The sequence shown here is derived from an EMBL/GenBank/DDBJ whole genome shotgun (WGS) entry which is preliminary data.</text>
</comment>
<organism evidence="2 3">
    <name type="scientific">Devosia nanyangense</name>
    <dbReference type="NCBI Taxonomy" id="1228055"/>
    <lineage>
        <taxon>Bacteria</taxon>
        <taxon>Pseudomonadati</taxon>
        <taxon>Pseudomonadota</taxon>
        <taxon>Alphaproteobacteria</taxon>
        <taxon>Hyphomicrobiales</taxon>
        <taxon>Devosiaceae</taxon>
        <taxon>Devosia</taxon>
    </lineage>
</organism>